<proteinExistence type="predicted"/>
<keyword evidence="2" id="KW-1185">Reference proteome</keyword>
<dbReference type="Proteomes" id="UP000030988">
    <property type="component" value="Unassembled WGS sequence"/>
</dbReference>
<name>A0A0B2BWG3_9SPHN</name>
<evidence type="ECO:0000313" key="1">
    <source>
        <dbReference type="EMBL" id="KHL24157.1"/>
    </source>
</evidence>
<accession>A0A0B2BWG3</accession>
<dbReference type="EMBL" id="JTDN01000004">
    <property type="protein sequence ID" value="KHL24157.1"/>
    <property type="molecule type" value="Genomic_DNA"/>
</dbReference>
<protein>
    <submittedName>
        <fullName evidence="1">Uncharacterized protein</fullName>
    </submittedName>
</protein>
<reference evidence="1 2" key="1">
    <citation type="submission" date="2014-11" db="EMBL/GenBank/DDBJ databases">
        <title>Draft genome sequence of Kirrobacter mercurialis.</title>
        <authorList>
            <person name="Coil D.A."/>
            <person name="Eisen J.A."/>
        </authorList>
    </citation>
    <scope>NUCLEOTIDE SEQUENCE [LARGE SCALE GENOMIC DNA]</scope>
    <source>
        <strain evidence="1 2">Coronado</strain>
    </source>
</reference>
<comment type="caution">
    <text evidence="1">The sequence shown here is derived from an EMBL/GenBank/DDBJ whole genome shotgun (WGS) entry which is preliminary data.</text>
</comment>
<organism evidence="1 2">
    <name type="scientific">Croceibacterium mercuriale</name>
    <dbReference type="NCBI Taxonomy" id="1572751"/>
    <lineage>
        <taxon>Bacteria</taxon>
        <taxon>Pseudomonadati</taxon>
        <taxon>Pseudomonadota</taxon>
        <taxon>Alphaproteobacteria</taxon>
        <taxon>Sphingomonadales</taxon>
        <taxon>Erythrobacteraceae</taxon>
        <taxon>Croceibacterium</taxon>
    </lineage>
</organism>
<gene>
    <name evidence="1" type="ORF">PK98_15425</name>
</gene>
<dbReference type="AlphaFoldDB" id="A0A0B2BWG3"/>
<evidence type="ECO:0000313" key="2">
    <source>
        <dbReference type="Proteomes" id="UP000030988"/>
    </source>
</evidence>
<sequence length="69" mass="7706">MRSVDPIARQQELFDTSFSERSPCDLLRVTTGPVLQSPVALAFGNRAEAMRLAALIYDDAGEVRKIRVR</sequence>